<evidence type="ECO:0000313" key="1">
    <source>
        <dbReference type="EMBL" id="ADN34948.1"/>
    </source>
</evidence>
<dbReference type="Gene3D" id="3.40.50.450">
    <property type="match status" value="1"/>
</dbReference>
<dbReference type="InterPro" id="IPR039470">
    <property type="entry name" value="Nuc_deoxyri_tr2"/>
</dbReference>
<gene>
    <name evidence="1" type="ordered locus">Mpet_0170</name>
</gene>
<accession>E1REK1</accession>
<dbReference type="PANTHER" id="PTHR15364">
    <property type="entry name" value="2'-DEOXYNUCLEOSIDE 5'-PHOSPHATE N-HYDROLASE 1"/>
    <property type="match status" value="1"/>
</dbReference>
<dbReference type="KEGG" id="mpi:Mpet_0170"/>
<dbReference type="GO" id="GO:0070694">
    <property type="term" value="F:5-hydroxymethyl-dUMP N-hydrolase activity"/>
    <property type="evidence" value="ECO:0007669"/>
    <property type="project" value="TreeGrafter"/>
</dbReference>
<dbReference type="Proteomes" id="UP000006565">
    <property type="component" value="Chromosome"/>
</dbReference>
<proteinExistence type="predicted"/>
<dbReference type="Pfam" id="PF15891">
    <property type="entry name" value="Nuc_deoxyri_tr2"/>
    <property type="match status" value="1"/>
</dbReference>
<evidence type="ECO:0000313" key="2">
    <source>
        <dbReference type="Proteomes" id="UP000006565"/>
    </source>
</evidence>
<dbReference type="AlphaFoldDB" id="E1REK1"/>
<keyword evidence="1" id="KW-0808">Transferase</keyword>
<keyword evidence="2" id="KW-1185">Reference proteome</keyword>
<dbReference type="InterPro" id="IPR051239">
    <property type="entry name" value="2'-dNMP_N-hydrolase"/>
</dbReference>
<dbReference type="PANTHER" id="PTHR15364:SF0">
    <property type="entry name" value="2'-DEOXYNUCLEOSIDE 5'-PHOSPHATE N-HYDROLASE 1"/>
    <property type="match status" value="1"/>
</dbReference>
<protein>
    <submittedName>
        <fullName evidence="1">Nucleoside 2-deoxyribosyltransferase</fullName>
    </submittedName>
</protein>
<organism evidence="1 2">
    <name type="scientific">Methanolacinia petrolearia (strain DSM 11571 / OCM 486 / SEBR 4847)</name>
    <name type="common">Methanoplanus petrolearius</name>
    <dbReference type="NCBI Taxonomy" id="679926"/>
    <lineage>
        <taxon>Archaea</taxon>
        <taxon>Methanobacteriati</taxon>
        <taxon>Methanobacteriota</taxon>
        <taxon>Stenosarchaea group</taxon>
        <taxon>Methanomicrobia</taxon>
        <taxon>Methanomicrobiales</taxon>
        <taxon>Methanomicrobiaceae</taxon>
        <taxon>Methanolacinia</taxon>
    </lineage>
</organism>
<dbReference type="STRING" id="679926.Mpet_0170"/>
<dbReference type="HOGENOM" id="CLU_996094_0_0_2"/>
<dbReference type="EMBL" id="CP002117">
    <property type="protein sequence ID" value="ADN34948.1"/>
    <property type="molecule type" value="Genomic_DNA"/>
</dbReference>
<dbReference type="eggNOG" id="arCOG02433">
    <property type="taxonomic scope" value="Archaea"/>
</dbReference>
<name>E1REK1_METP4</name>
<dbReference type="GO" id="GO:0016740">
    <property type="term" value="F:transferase activity"/>
    <property type="evidence" value="ECO:0007669"/>
    <property type="project" value="UniProtKB-KW"/>
</dbReference>
<sequence length="278" mass="31380">MLSMYVLMCPCITDPALRAKGITRDDDIFCFNRCIERCERFGIEIVRMPCPETIFLGKDREPTNFAESLANDEFSKLLDELEADARKVIEEKGEPLCIIGVDSSPSCGVNMTYATEEKTPGRGAFLSRFPDIKAVDVTDFCRYKIYLAGPLFTEAETDFNLKLHDFLEEHLLDVYLPQEVGDTSVTRHKEEHARIFGMHLAALEDCDYIVSVVDGADADSGTSWEMGYGYAKGKTVISLRTDFRCVGCHELVNLMLEESSFVVRKKEDILRELGPQIL</sequence>
<dbReference type="SUPFAM" id="SSF52309">
    <property type="entry name" value="N-(deoxy)ribosyltransferase-like"/>
    <property type="match status" value="1"/>
</dbReference>
<dbReference type="GO" id="GO:0009159">
    <property type="term" value="P:deoxyribonucleoside monophosphate catabolic process"/>
    <property type="evidence" value="ECO:0007669"/>
    <property type="project" value="TreeGrafter"/>
</dbReference>
<reference evidence="1 2" key="1">
    <citation type="journal article" date="2010" name="Stand. Genomic Sci.">
        <title>Complete genome sequence of Methanoplanus petrolearius type strain (SEBR 4847).</title>
        <authorList>
            <person name="Brambilla E."/>
            <person name="Djao O.D."/>
            <person name="Daligault H."/>
            <person name="Lapidus A."/>
            <person name="Lucas S."/>
            <person name="Hammon N."/>
            <person name="Nolan M."/>
            <person name="Tice H."/>
            <person name="Cheng J.F."/>
            <person name="Han C."/>
            <person name="Tapia R."/>
            <person name="Goodwin L."/>
            <person name="Pitluck S."/>
            <person name="Liolios K."/>
            <person name="Ivanova N."/>
            <person name="Mavromatis K."/>
            <person name="Mikhailova N."/>
            <person name="Pati A."/>
            <person name="Chen A."/>
            <person name="Palaniappan K."/>
            <person name="Land M."/>
            <person name="Hauser L."/>
            <person name="Chang Y.J."/>
            <person name="Jeffries C.D."/>
            <person name="Rohde M."/>
            <person name="Spring S."/>
            <person name="Sikorski J."/>
            <person name="Goker M."/>
            <person name="Woyke T."/>
            <person name="Bristow J."/>
            <person name="Eisen J.A."/>
            <person name="Markowitz V."/>
            <person name="Hugenholtz P."/>
            <person name="Kyrpides N.C."/>
            <person name="Klenk H.P."/>
        </authorList>
    </citation>
    <scope>NUCLEOTIDE SEQUENCE [LARGE SCALE GENOMIC DNA]</scope>
    <source>
        <strain evidence="2">DSM 11571 / OCM 486 / SEBR 4847</strain>
    </source>
</reference>